<feature type="compositionally biased region" description="Polar residues" evidence="1">
    <location>
        <begin position="83"/>
        <end position="92"/>
    </location>
</feature>
<feature type="compositionally biased region" description="Basic residues" evidence="1">
    <location>
        <begin position="65"/>
        <end position="77"/>
    </location>
</feature>
<feature type="compositionally biased region" description="Acidic residues" evidence="1">
    <location>
        <begin position="366"/>
        <end position="384"/>
    </location>
</feature>
<evidence type="ECO:0000313" key="4">
    <source>
        <dbReference type="Proteomes" id="UP000291020"/>
    </source>
</evidence>
<evidence type="ECO:0000259" key="2">
    <source>
        <dbReference type="Pfam" id="PF15477"/>
    </source>
</evidence>
<protein>
    <recommendedName>
        <fullName evidence="2">Small acidic protein-like domain-containing protein</fullName>
    </recommendedName>
</protein>
<reference evidence="3" key="3">
    <citation type="submission" date="2025-09" db="UniProtKB">
        <authorList>
            <consortium name="Ensembl"/>
        </authorList>
    </citation>
    <scope>IDENTIFICATION</scope>
</reference>
<dbReference type="PANTHER" id="PTHR22426">
    <property type="entry name" value="ARGININE_SERINE-RICH COILED-COIL PROTEIN 2"/>
    <property type="match status" value="1"/>
</dbReference>
<dbReference type="Pfam" id="PF15477">
    <property type="entry name" value="SMAP"/>
    <property type="match status" value="1"/>
</dbReference>
<feature type="region of interest" description="Disordered" evidence="1">
    <location>
        <begin position="41"/>
        <end position="453"/>
    </location>
</feature>
<sequence length="613" mass="69680">MIINEEGASVCEETTQKKKKKKVKRTGSQTVIKIEEDLQSDTQAETKVKKKKCGAEEDSDQLNLSKKKKKVGSKLKKGACSDSPVTLESSSEAEPVKEIKEESKVFKKKSKKGQGLSLLPLENNQDNDQSLPKKYTIHSQENTVTDKKHRESISQDCEDDNEVTKKKKIKKEREISSLPVIEILDSDHDISNKNFNKKNKATLQEKALAGKKHGKDIAQNSAGESDVMKKKNKKKKKDKHDSLPLAGNQDNDHGVSEENLSTRVFRKNQETNSQENTFIRKKQKENSVQNSESDREVTKRKKKSKDVSSLTCEDNQDQSHGISNKHLPGKQKVKSQEKALAGKKHREYSEDDSEVTRKKKKKIQKEEEEVTEPVNLTDEDGEISEGEKITPIKSNRKNKKKKPKPMEDLAVDNIDEGLRENNDVHCDNKGKKRNKQGTQNCTEEPRLKKKKVTVKTEKEAMECKDDVTVVKERKGNCDEINIDKVRRQALQEEIDRESGKTKVFRNKVESDIKFGQWSTATFESSDQKTKFLKLMGGFKKGPASSQDPPGTTEKPNMALNRKGEETLKQNLQMEFEKAVNLKQHRGIGLGFQPIANKKVYIDKYISKSIKFED</sequence>
<feature type="compositionally biased region" description="Basic and acidic residues" evidence="1">
    <location>
        <begin position="94"/>
        <end position="105"/>
    </location>
</feature>
<reference evidence="3" key="2">
    <citation type="submission" date="2025-08" db="UniProtKB">
        <authorList>
            <consortium name="Ensembl"/>
        </authorList>
    </citation>
    <scope>IDENTIFICATION</scope>
</reference>
<reference evidence="4" key="1">
    <citation type="journal article" date="2017" name="PLoS ONE">
        <title>The Agassiz's desert tortoise genome provides a resource for the conservation of a threatened species.</title>
        <authorList>
            <person name="Tollis M."/>
            <person name="DeNardo D.F."/>
            <person name="Cornelius J.A."/>
            <person name="Dolby G.A."/>
            <person name="Edwards T."/>
            <person name="Henen B.T."/>
            <person name="Karl A.E."/>
            <person name="Murphy R.W."/>
            <person name="Kusumi K."/>
        </authorList>
    </citation>
    <scope>NUCLEOTIDE SEQUENCE [LARGE SCALE GENOMIC DNA]</scope>
</reference>
<name>A0A452HVB7_9SAUR</name>
<keyword evidence="4" id="KW-1185">Reference proteome</keyword>
<dbReference type="Proteomes" id="UP000291020">
    <property type="component" value="Unassembled WGS sequence"/>
</dbReference>
<dbReference type="AlphaFoldDB" id="A0A452HVB7"/>
<feature type="compositionally biased region" description="Basic and acidic residues" evidence="1">
    <location>
        <begin position="416"/>
        <end position="429"/>
    </location>
</feature>
<dbReference type="InterPro" id="IPR028124">
    <property type="entry name" value="SMAP_dom"/>
</dbReference>
<feature type="compositionally biased region" description="Basic and acidic residues" evidence="1">
    <location>
        <begin position="144"/>
        <end position="153"/>
    </location>
</feature>
<feature type="region of interest" description="Disordered" evidence="1">
    <location>
        <begin position="537"/>
        <end position="559"/>
    </location>
</feature>
<evidence type="ECO:0000313" key="3">
    <source>
        <dbReference type="Ensembl" id="ENSGAGP00000019027.1"/>
    </source>
</evidence>
<proteinExistence type="predicted"/>
<feature type="domain" description="Small acidic protein-like" evidence="2">
    <location>
        <begin position="517"/>
        <end position="590"/>
    </location>
</feature>
<organism evidence="3 4">
    <name type="scientific">Gopherus agassizii</name>
    <name type="common">Agassiz's desert tortoise</name>
    <dbReference type="NCBI Taxonomy" id="38772"/>
    <lineage>
        <taxon>Eukaryota</taxon>
        <taxon>Metazoa</taxon>
        <taxon>Chordata</taxon>
        <taxon>Craniata</taxon>
        <taxon>Vertebrata</taxon>
        <taxon>Euteleostomi</taxon>
        <taxon>Archelosauria</taxon>
        <taxon>Testudinata</taxon>
        <taxon>Testudines</taxon>
        <taxon>Cryptodira</taxon>
        <taxon>Durocryptodira</taxon>
        <taxon>Testudinoidea</taxon>
        <taxon>Testudinidae</taxon>
        <taxon>Gopherus</taxon>
    </lineage>
</organism>
<feature type="compositionally biased region" description="Polar residues" evidence="1">
    <location>
        <begin position="307"/>
        <end position="322"/>
    </location>
</feature>
<evidence type="ECO:0000256" key="1">
    <source>
        <dbReference type="SAM" id="MobiDB-lite"/>
    </source>
</evidence>
<accession>A0A452HVB7</accession>
<dbReference type="Ensembl" id="ENSGAGT00000021688.1">
    <property type="protein sequence ID" value="ENSGAGP00000019027.1"/>
    <property type="gene ID" value="ENSGAGG00000014081.1"/>
</dbReference>
<feature type="region of interest" description="Disordered" evidence="1">
    <location>
        <begin position="1"/>
        <end position="27"/>
    </location>
</feature>
<dbReference type="STRING" id="38772.ENSGAGP00000019027"/>
<feature type="compositionally biased region" description="Basic residues" evidence="1">
    <location>
        <begin position="394"/>
        <end position="403"/>
    </location>
</feature>
<dbReference type="PANTHER" id="PTHR22426:SF1">
    <property type="entry name" value="LYSINE-RICH NUCLEOLAR PROTEIN 1"/>
    <property type="match status" value="1"/>
</dbReference>